<accession>A0ABW3FNC9</accession>
<evidence type="ECO:0000313" key="1">
    <source>
        <dbReference type="EMBL" id="MFD0919053.1"/>
    </source>
</evidence>
<sequence length="90" mass="9503">MADIRNRTDEMDRLAEELEHGTQALDGMGPAPLANAGESIALLAEAVARVSKASAGISGELHMVADEIRASRDEYRRADGAGADGMPKPR</sequence>
<dbReference type="Proteomes" id="UP001597018">
    <property type="component" value="Unassembled WGS sequence"/>
</dbReference>
<dbReference type="EMBL" id="JBHTIW010000002">
    <property type="protein sequence ID" value="MFD0919053.1"/>
    <property type="molecule type" value="Genomic_DNA"/>
</dbReference>
<proteinExistence type="predicted"/>
<evidence type="ECO:0000313" key="2">
    <source>
        <dbReference type="Proteomes" id="UP001597018"/>
    </source>
</evidence>
<gene>
    <name evidence="1" type="ORF">ACFQ16_04780</name>
</gene>
<protein>
    <recommendedName>
        <fullName evidence="3">Excreted virulence factor EspC, type VII ESX diderm</fullName>
    </recommendedName>
</protein>
<keyword evidence="2" id="KW-1185">Reference proteome</keyword>
<reference evidence="2" key="1">
    <citation type="journal article" date="2019" name="Int. J. Syst. Evol. Microbiol.">
        <title>The Global Catalogue of Microorganisms (GCM) 10K type strain sequencing project: providing services to taxonomists for standard genome sequencing and annotation.</title>
        <authorList>
            <consortium name="The Broad Institute Genomics Platform"/>
            <consortium name="The Broad Institute Genome Sequencing Center for Infectious Disease"/>
            <person name="Wu L."/>
            <person name="Ma J."/>
        </authorList>
    </citation>
    <scope>NUCLEOTIDE SEQUENCE [LARGE SCALE GENOMIC DNA]</scope>
    <source>
        <strain evidence="2">CCUG 56401</strain>
    </source>
</reference>
<organism evidence="1 2">
    <name type="scientific">Saccharopolyspora rosea</name>
    <dbReference type="NCBI Taxonomy" id="524884"/>
    <lineage>
        <taxon>Bacteria</taxon>
        <taxon>Bacillati</taxon>
        <taxon>Actinomycetota</taxon>
        <taxon>Actinomycetes</taxon>
        <taxon>Pseudonocardiales</taxon>
        <taxon>Pseudonocardiaceae</taxon>
        <taxon>Saccharopolyspora</taxon>
    </lineage>
</organism>
<comment type="caution">
    <text evidence="1">The sequence shown here is derived from an EMBL/GenBank/DDBJ whole genome shotgun (WGS) entry which is preliminary data.</text>
</comment>
<dbReference type="RefSeq" id="WP_345601391.1">
    <property type="nucleotide sequence ID" value="NZ_BAABLT010000033.1"/>
</dbReference>
<name>A0ABW3FNC9_9PSEU</name>
<evidence type="ECO:0008006" key="3">
    <source>
        <dbReference type="Google" id="ProtNLM"/>
    </source>
</evidence>